<evidence type="ECO:0000313" key="1">
    <source>
        <dbReference type="EMBL" id="WSA32549.1"/>
    </source>
</evidence>
<gene>
    <name evidence="1" type="ORF">OIE14_00115</name>
</gene>
<organism evidence="1 2">
    <name type="scientific">Micromonospora peucetia</name>
    <dbReference type="NCBI Taxonomy" id="47871"/>
    <lineage>
        <taxon>Bacteria</taxon>
        <taxon>Bacillati</taxon>
        <taxon>Actinomycetota</taxon>
        <taxon>Actinomycetes</taxon>
        <taxon>Micromonosporales</taxon>
        <taxon>Micromonosporaceae</taxon>
        <taxon>Micromonospora</taxon>
    </lineage>
</organism>
<keyword evidence="2" id="KW-1185">Reference proteome</keyword>
<dbReference type="RefSeq" id="WP_326564179.1">
    <property type="nucleotide sequence ID" value="NZ_CP109071.1"/>
</dbReference>
<name>A0ABZ1EDE6_9ACTN</name>
<proteinExistence type="predicted"/>
<sequence length="123" mass="12837">MSAHAFDLKVFFTVVIKQPFDLEGGQVSAVATDPEVRAAGRRPRGRYVAVGDTGAARPWAGNAAEAFALPALPAAGVHNGRAPRRQVLTKASAVEVVAPRGPATAAPNPSTIKTWTGIVRLIE</sequence>
<reference evidence="1 2" key="1">
    <citation type="submission" date="2022-10" db="EMBL/GenBank/DDBJ databases">
        <title>The complete genomes of actinobacterial strains from the NBC collection.</title>
        <authorList>
            <person name="Joergensen T.S."/>
            <person name="Alvarez Arevalo M."/>
            <person name="Sterndorff E.B."/>
            <person name="Faurdal D."/>
            <person name="Vuksanovic O."/>
            <person name="Mourched A.-S."/>
            <person name="Charusanti P."/>
            <person name="Shaw S."/>
            <person name="Blin K."/>
            <person name="Weber T."/>
        </authorList>
    </citation>
    <scope>NUCLEOTIDE SEQUENCE [LARGE SCALE GENOMIC DNA]</scope>
    <source>
        <strain evidence="1 2">NBC 01809</strain>
    </source>
</reference>
<dbReference type="EMBL" id="CP109071">
    <property type="protein sequence ID" value="WSA32549.1"/>
    <property type="molecule type" value="Genomic_DNA"/>
</dbReference>
<dbReference type="Proteomes" id="UP001334804">
    <property type="component" value="Chromosome"/>
</dbReference>
<evidence type="ECO:0000313" key="2">
    <source>
        <dbReference type="Proteomes" id="UP001334804"/>
    </source>
</evidence>
<accession>A0ABZ1EDE6</accession>
<protein>
    <submittedName>
        <fullName evidence="1">Uncharacterized protein</fullName>
    </submittedName>
</protein>